<proteinExistence type="predicted"/>
<organism evidence="8 9">
    <name type="scientific">Chitinilyticum piscinae</name>
    <dbReference type="NCBI Taxonomy" id="2866724"/>
    <lineage>
        <taxon>Bacteria</taxon>
        <taxon>Pseudomonadati</taxon>
        <taxon>Pseudomonadota</taxon>
        <taxon>Betaproteobacteria</taxon>
        <taxon>Neisseriales</taxon>
        <taxon>Chitinibacteraceae</taxon>
        <taxon>Chitinilyticum</taxon>
    </lineage>
</organism>
<keyword evidence="2" id="KW-0902">Two-component regulatory system</keyword>
<dbReference type="Gene3D" id="1.25.40.10">
    <property type="entry name" value="Tetratricopeptide repeat domain"/>
    <property type="match status" value="2"/>
</dbReference>
<evidence type="ECO:0000256" key="3">
    <source>
        <dbReference type="ARBA" id="ARBA00023015"/>
    </source>
</evidence>
<evidence type="ECO:0000256" key="6">
    <source>
        <dbReference type="PROSITE-ProRule" id="PRU00169"/>
    </source>
</evidence>
<keyword evidence="5" id="KW-0804">Transcription</keyword>
<dbReference type="Gene3D" id="3.40.50.2300">
    <property type="match status" value="1"/>
</dbReference>
<dbReference type="GO" id="GO:0000156">
    <property type="term" value="F:phosphorelay response regulator activity"/>
    <property type="evidence" value="ECO:0007669"/>
    <property type="project" value="TreeGrafter"/>
</dbReference>
<accession>A0A8J7KCM6</accession>
<dbReference type="Pfam" id="PF14559">
    <property type="entry name" value="TPR_19"/>
    <property type="match status" value="1"/>
</dbReference>
<dbReference type="InterPro" id="IPR011006">
    <property type="entry name" value="CheY-like_superfamily"/>
</dbReference>
<dbReference type="InterPro" id="IPR039420">
    <property type="entry name" value="WalR-like"/>
</dbReference>
<dbReference type="SUPFAM" id="SSF52172">
    <property type="entry name" value="CheY-like"/>
    <property type="match status" value="1"/>
</dbReference>
<reference evidence="8 9" key="1">
    <citation type="submission" date="2020-10" db="EMBL/GenBank/DDBJ databases">
        <title>The genome sequence of Chitinilyticum litopenaei 4Y14.</title>
        <authorList>
            <person name="Liu Y."/>
        </authorList>
    </citation>
    <scope>NUCLEOTIDE SEQUENCE [LARGE SCALE GENOMIC DNA]</scope>
    <source>
        <strain evidence="8 9">4Y14</strain>
    </source>
</reference>
<dbReference type="AlphaFoldDB" id="A0A8J7KCM6"/>
<comment type="caution">
    <text evidence="6">Lacks conserved residue(s) required for the propagation of feature annotation.</text>
</comment>
<dbReference type="PANTHER" id="PTHR48111:SF4">
    <property type="entry name" value="DNA-BINDING DUAL TRANSCRIPTIONAL REGULATOR OMPR"/>
    <property type="match status" value="1"/>
</dbReference>
<name>A0A8J7KCM6_9NEIS</name>
<keyword evidence="3" id="KW-0805">Transcription regulation</keyword>
<protein>
    <submittedName>
        <fullName evidence="8">Tetratricopeptide repeat protein</fullName>
    </submittedName>
</protein>
<keyword evidence="4" id="KW-0238">DNA-binding</keyword>
<gene>
    <name evidence="8" type="ORF">INR99_00985</name>
</gene>
<dbReference type="RefSeq" id="WP_194114423.1">
    <property type="nucleotide sequence ID" value="NZ_JADFUA010000001.1"/>
</dbReference>
<keyword evidence="9" id="KW-1185">Reference proteome</keyword>
<evidence type="ECO:0000256" key="2">
    <source>
        <dbReference type="ARBA" id="ARBA00023012"/>
    </source>
</evidence>
<dbReference type="SMART" id="SM00448">
    <property type="entry name" value="REC"/>
    <property type="match status" value="1"/>
</dbReference>
<dbReference type="Pfam" id="PF00072">
    <property type="entry name" value="Response_reg"/>
    <property type="match status" value="1"/>
</dbReference>
<keyword evidence="1" id="KW-0597">Phosphoprotein</keyword>
<evidence type="ECO:0000256" key="1">
    <source>
        <dbReference type="ARBA" id="ARBA00022553"/>
    </source>
</evidence>
<dbReference type="GO" id="GO:0006355">
    <property type="term" value="P:regulation of DNA-templated transcription"/>
    <property type="evidence" value="ECO:0007669"/>
    <property type="project" value="TreeGrafter"/>
</dbReference>
<dbReference type="SUPFAM" id="SSF48452">
    <property type="entry name" value="TPR-like"/>
    <property type="match status" value="1"/>
</dbReference>
<evidence type="ECO:0000256" key="4">
    <source>
        <dbReference type="ARBA" id="ARBA00023125"/>
    </source>
</evidence>
<dbReference type="GO" id="GO:0032993">
    <property type="term" value="C:protein-DNA complex"/>
    <property type="evidence" value="ECO:0007669"/>
    <property type="project" value="TreeGrafter"/>
</dbReference>
<dbReference type="GO" id="GO:0000976">
    <property type="term" value="F:transcription cis-regulatory region binding"/>
    <property type="evidence" value="ECO:0007669"/>
    <property type="project" value="TreeGrafter"/>
</dbReference>
<dbReference type="InterPro" id="IPR011990">
    <property type="entry name" value="TPR-like_helical_dom_sf"/>
</dbReference>
<dbReference type="EMBL" id="JADFUA010000001">
    <property type="protein sequence ID" value="MBE9607914.1"/>
    <property type="molecule type" value="Genomic_DNA"/>
</dbReference>
<feature type="domain" description="Response regulatory" evidence="7">
    <location>
        <begin position="28"/>
        <end position="147"/>
    </location>
</feature>
<dbReference type="PANTHER" id="PTHR48111">
    <property type="entry name" value="REGULATOR OF RPOS"/>
    <property type="match status" value="1"/>
</dbReference>
<evidence type="ECO:0000259" key="7">
    <source>
        <dbReference type="PROSITE" id="PS50110"/>
    </source>
</evidence>
<comment type="caution">
    <text evidence="8">The sequence shown here is derived from an EMBL/GenBank/DDBJ whole genome shotgun (WGS) entry which is preliminary data.</text>
</comment>
<evidence type="ECO:0000256" key="5">
    <source>
        <dbReference type="ARBA" id="ARBA00023163"/>
    </source>
</evidence>
<evidence type="ECO:0000313" key="9">
    <source>
        <dbReference type="Proteomes" id="UP000604481"/>
    </source>
</evidence>
<sequence>MSVRPYSFESPPYLDAATGDPDDLASLKFLLIDPVADLRHTLAMTLGQYGVRQIEQASRSGDALALIRRTEYDVVLCEYDLGHGFDGLFLFEEMRRHDLLKASCAFIIVTGERRTQKVLGAAELVPDAIVLKPFTGDSLYARLRRALRRKRRFQPIDSAILRHDFLLAIRLCNQEIKQGGADLLEFVRMKVHLMLRIADWAGVRDLCRTLLAKQDLPWARMALGKALFEQKQYPEAAELFQSVLAEHELVLEAYDWLARVQQAQGKLDDARNTVDRAVARSPFVVSRQRELGELAWQTGDMGVAQTAFHEVVGLSRYSFWRDPADHGRLIEVLTARNELGEARKLLTDLRRAFAGAPGQECMGLLLEAGIERQSGNEQAAREKLGLAQQRLDQQESPPDVASGMVMARALQQLGSAEAAALLMQNLLRNNHDAPNLAGQIRALYQQAGQPEKAAELIDSITGDIVRLNNEAVQLARSGDLAAAAELFLRAVADMPANVQIIYNTVNALLAYVNQHGWHASYMERAAELLRRASELSPANGRGLQLIEVLRKTRLKYGVAS</sequence>
<dbReference type="PROSITE" id="PS50110">
    <property type="entry name" value="RESPONSE_REGULATORY"/>
    <property type="match status" value="1"/>
</dbReference>
<dbReference type="Proteomes" id="UP000604481">
    <property type="component" value="Unassembled WGS sequence"/>
</dbReference>
<dbReference type="InterPro" id="IPR001789">
    <property type="entry name" value="Sig_transdc_resp-reg_receiver"/>
</dbReference>
<dbReference type="GO" id="GO:0005829">
    <property type="term" value="C:cytosol"/>
    <property type="evidence" value="ECO:0007669"/>
    <property type="project" value="TreeGrafter"/>
</dbReference>
<evidence type="ECO:0000313" key="8">
    <source>
        <dbReference type="EMBL" id="MBE9607914.1"/>
    </source>
</evidence>